<dbReference type="PATRIC" id="fig|1300344.3.peg.2062"/>
<dbReference type="OrthoDB" id="3290597at2"/>
<dbReference type="AlphaFoldDB" id="A0A168FFE2"/>
<organism evidence="1 2">
    <name type="scientific">Isoptericola dokdonensis DS-3</name>
    <dbReference type="NCBI Taxonomy" id="1300344"/>
    <lineage>
        <taxon>Bacteria</taxon>
        <taxon>Bacillati</taxon>
        <taxon>Actinomycetota</taxon>
        <taxon>Actinomycetes</taxon>
        <taxon>Micrococcales</taxon>
        <taxon>Promicromonosporaceae</taxon>
        <taxon>Isoptericola</taxon>
    </lineage>
</organism>
<accession>A0A168FFE2</accession>
<dbReference type="EMBL" id="CP014209">
    <property type="protein sequence ID" value="ANC31596.1"/>
    <property type="molecule type" value="Genomic_DNA"/>
</dbReference>
<evidence type="ECO:0000313" key="2">
    <source>
        <dbReference type="Proteomes" id="UP000076794"/>
    </source>
</evidence>
<protein>
    <submittedName>
        <fullName evidence="1">Uncharacterized protein</fullName>
    </submittedName>
</protein>
<dbReference type="RefSeq" id="WP_157557205.1">
    <property type="nucleotide sequence ID" value="NZ_CP014209.1"/>
</dbReference>
<proteinExistence type="predicted"/>
<dbReference type="STRING" id="1300344.I598_2053"/>
<keyword evidence="2" id="KW-1185">Reference proteome</keyword>
<name>A0A168FFE2_9MICO</name>
<sequence>MTTYVRPPLPREVFLDDAGRPFTYGDRWGDDGPPEDAYSVVTHPERFAALHPVADTLLVHLAATYAGDVAELSPADLTTHTPAAPAHPALAGWGDVERLLRVVVLRPHRAGAAPISIAWTDYPGVEVRAGALVRRSFPSCGCDACDDSVESMADDLEALVLGVAAGRAREWVRSAGPLSCWVGFSTDHDDGEWESGETRHDRRDPQVRAARALLRSLPHGRWQPWTAVGDAAVGGHL</sequence>
<evidence type="ECO:0000313" key="1">
    <source>
        <dbReference type="EMBL" id="ANC31596.1"/>
    </source>
</evidence>
<gene>
    <name evidence="1" type="ORF">I598_2053</name>
</gene>
<dbReference type="KEGG" id="ido:I598_2053"/>
<reference evidence="1 2" key="1">
    <citation type="submission" date="2016-01" db="EMBL/GenBank/DDBJ databases">
        <title>Complete genome sequence of a soil Actinobacterium, Isoptericola dokdonensis DS-3.</title>
        <authorList>
            <person name="Kwon S.-K."/>
            <person name="Kim J.F."/>
        </authorList>
    </citation>
    <scope>NUCLEOTIDE SEQUENCE [LARGE SCALE GENOMIC DNA]</scope>
    <source>
        <strain evidence="1 2">DS-3</strain>
    </source>
</reference>
<dbReference type="InterPro" id="IPR045773">
    <property type="entry name" value="DUF6226"/>
</dbReference>
<dbReference type="Proteomes" id="UP000076794">
    <property type="component" value="Chromosome"/>
</dbReference>
<dbReference type="Pfam" id="PF19736">
    <property type="entry name" value="DUF6226"/>
    <property type="match status" value="1"/>
</dbReference>